<dbReference type="AlphaFoldDB" id="A0A4S8MU15"/>
<dbReference type="Proteomes" id="UP000297245">
    <property type="component" value="Unassembled WGS sequence"/>
</dbReference>
<protein>
    <submittedName>
        <fullName evidence="1">Uncharacterized protein</fullName>
    </submittedName>
</protein>
<reference evidence="1 2" key="1">
    <citation type="journal article" date="2019" name="Nat. Ecol. Evol.">
        <title>Megaphylogeny resolves global patterns of mushroom evolution.</title>
        <authorList>
            <person name="Varga T."/>
            <person name="Krizsan K."/>
            <person name="Foldi C."/>
            <person name="Dima B."/>
            <person name="Sanchez-Garcia M."/>
            <person name="Sanchez-Ramirez S."/>
            <person name="Szollosi G.J."/>
            <person name="Szarkandi J.G."/>
            <person name="Papp V."/>
            <person name="Albert L."/>
            <person name="Andreopoulos W."/>
            <person name="Angelini C."/>
            <person name="Antonin V."/>
            <person name="Barry K.W."/>
            <person name="Bougher N.L."/>
            <person name="Buchanan P."/>
            <person name="Buyck B."/>
            <person name="Bense V."/>
            <person name="Catcheside P."/>
            <person name="Chovatia M."/>
            <person name="Cooper J."/>
            <person name="Damon W."/>
            <person name="Desjardin D."/>
            <person name="Finy P."/>
            <person name="Geml J."/>
            <person name="Haridas S."/>
            <person name="Hughes K."/>
            <person name="Justo A."/>
            <person name="Karasinski D."/>
            <person name="Kautmanova I."/>
            <person name="Kiss B."/>
            <person name="Kocsube S."/>
            <person name="Kotiranta H."/>
            <person name="LaButti K.M."/>
            <person name="Lechner B.E."/>
            <person name="Liimatainen K."/>
            <person name="Lipzen A."/>
            <person name="Lukacs Z."/>
            <person name="Mihaltcheva S."/>
            <person name="Morgado L.N."/>
            <person name="Niskanen T."/>
            <person name="Noordeloos M.E."/>
            <person name="Ohm R.A."/>
            <person name="Ortiz-Santana B."/>
            <person name="Ovrebo C."/>
            <person name="Racz N."/>
            <person name="Riley R."/>
            <person name="Savchenko A."/>
            <person name="Shiryaev A."/>
            <person name="Soop K."/>
            <person name="Spirin V."/>
            <person name="Szebenyi C."/>
            <person name="Tomsovsky M."/>
            <person name="Tulloss R.E."/>
            <person name="Uehling J."/>
            <person name="Grigoriev I.V."/>
            <person name="Vagvolgyi C."/>
            <person name="Papp T."/>
            <person name="Martin F.M."/>
            <person name="Miettinen O."/>
            <person name="Hibbett D.S."/>
            <person name="Nagy L.G."/>
        </authorList>
    </citation>
    <scope>NUCLEOTIDE SEQUENCE [LARGE SCALE GENOMIC DNA]</scope>
    <source>
        <strain evidence="1 2">CBS 962.96</strain>
    </source>
</reference>
<organism evidence="1 2">
    <name type="scientific">Dendrothele bispora (strain CBS 962.96)</name>
    <dbReference type="NCBI Taxonomy" id="1314807"/>
    <lineage>
        <taxon>Eukaryota</taxon>
        <taxon>Fungi</taxon>
        <taxon>Dikarya</taxon>
        <taxon>Basidiomycota</taxon>
        <taxon>Agaricomycotina</taxon>
        <taxon>Agaricomycetes</taxon>
        <taxon>Agaricomycetidae</taxon>
        <taxon>Agaricales</taxon>
        <taxon>Agaricales incertae sedis</taxon>
        <taxon>Dendrothele</taxon>
    </lineage>
</organism>
<dbReference type="OrthoDB" id="2872394at2759"/>
<evidence type="ECO:0000313" key="1">
    <source>
        <dbReference type="EMBL" id="THV06179.1"/>
    </source>
</evidence>
<name>A0A4S8MU15_DENBC</name>
<sequence length="199" mass="23113">MNDSTIPSIDKDSGELFHFRPHKLALHLAIGYKRRKLYLIFARPYRTADTREITRLDQPTLYSRNLHCDQDTNALRFYFSPLAFTGWEKEGQSLLDYLLNLGPNRPKILKVITSAEDSAEGHPKGVPLVELLIPEHRMAHCCEGCEEWETMGSENEPRWIVTTKSREFPAYLCPKCHEKDWCGPKTSRVFCDFVCARFY</sequence>
<keyword evidence="2" id="KW-1185">Reference proteome</keyword>
<dbReference type="EMBL" id="ML179044">
    <property type="protein sequence ID" value="THV06179.1"/>
    <property type="molecule type" value="Genomic_DNA"/>
</dbReference>
<evidence type="ECO:0000313" key="2">
    <source>
        <dbReference type="Proteomes" id="UP000297245"/>
    </source>
</evidence>
<accession>A0A4S8MU15</accession>
<gene>
    <name evidence="1" type="ORF">K435DRAFT_23450</name>
</gene>
<proteinExistence type="predicted"/>